<protein>
    <submittedName>
        <fullName evidence="1">Uncharacterized protein</fullName>
    </submittedName>
</protein>
<evidence type="ECO:0000313" key="2">
    <source>
        <dbReference type="Proteomes" id="UP000659223"/>
    </source>
</evidence>
<keyword evidence="2" id="KW-1185">Reference proteome</keyword>
<accession>A0ABQ2Y6N6</accession>
<gene>
    <name evidence="1" type="ORF">GCM10010324_05150</name>
</gene>
<sequence length="111" mass="11948">MGTLHEFRAERRANGLLERIRAAADREQLALVQALILDHALTVPEFSANDFRGRLPADLPHGLLGAAVRGLAASRAITNTGRTVPSTSPDTHGHRIAVYRLTAPHIQAEAA</sequence>
<evidence type="ECO:0000313" key="1">
    <source>
        <dbReference type="EMBL" id="GGX63373.1"/>
    </source>
</evidence>
<name>A0ABQ2Y6N6_9ACTN</name>
<comment type="caution">
    <text evidence="1">The sequence shown here is derived from an EMBL/GenBank/DDBJ whole genome shotgun (WGS) entry which is preliminary data.</text>
</comment>
<proteinExistence type="predicted"/>
<dbReference type="RefSeq" id="WP_190019885.1">
    <property type="nucleotide sequence ID" value="NZ_BMUT01000001.1"/>
</dbReference>
<dbReference type="Proteomes" id="UP000659223">
    <property type="component" value="Unassembled WGS sequence"/>
</dbReference>
<reference evidence="2" key="1">
    <citation type="journal article" date="2019" name="Int. J. Syst. Evol. Microbiol.">
        <title>The Global Catalogue of Microorganisms (GCM) 10K type strain sequencing project: providing services to taxonomists for standard genome sequencing and annotation.</title>
        <authorList>
            <consortium name="The Broad Institute Genomics Platform"/>
            <consortium name="The Broad Institute Genome Sequencing Center for Infectious Disease"/>
            <person name="Wu L."/>
            <person name="Ma J."/>
        </authorList>
    </citation>
    <scope>NUCLEOTIDE SEQUENCE [LARGE SCALE GENOMIC DNA]</scope>
    <source>
        <strain evidence="2">JCM 4586</strain>
    </source>
</reference>
<dbReference type="EMBL" id="BMUT01000001">
    <property type="protein sequence ID" value="GGX63373.1"/>
    <property type="molecule type" value="Genomic_DNA"/>
</dbReference>
<organism evidence="1 2">
    <name type="scientific">Streptomyces hiroshimensis</name>
    <dbReference type="NCBI Taxonomy" id="66424"/>
    <lineage>
        <taxon>Bacteria</taxon>
        <taxon>Bacillati</taxon>
        <taxon>Actinomycetota</taxon>
        <taxon>Actinomycetes</taxon>
        <taxon>Kitasatosporales</taxon>
        <taxon>Streptomycetaceae</taxon>
        <taxon>Streptomyces</taxon>
    </lineage>
</organism>